<feature type="domain" description="SLH" evidence="2">
    <location>
        <begin position="3"/>
        <end position="66"/>
    </location>
</feature>
<dbReference type="PROSITE" id="PS51272">
    <property type="entry name" value="SLH"/>
    <property type="match status" value="3"/>
</dbReference>
<feature type="domain" description="SLH" evidence="2">
    <location>
        <begin position="67"/>
        <end position="126"/>
    </location>
</feature>
<reference evidence="3" key="1">
    <citation type="submission" date="2021-05" db="EMBL/GenBank/DDBJ databases">
        <authorList>
            <person name="Pietrasiak N."/>
            <person name="Ward R."/>
            <person name="Stajich J.E."/>
            <person name="Kurbessoian T."/>
        </authorList>
    </citation>
    <scope>NUCLEOTIDE SEQUENCE</scope>
    <source>
        <strain evidence="3">CPER-KK1</strain>
    </source>
</reference>
<dbReference type="AlphaFoldDB" id="A0A951PQN4"/>
<comment type="caution">
    <text evidence="3">The sequence shown here is derived from an EMBL/GenBank/DDBJ whole genome shotgun (WGS) entry which is preliminary data.</text>
</comment>
<dbReference type="InterPro" id="IPR001119">
    <property type="entry name" value="SLH_dom"/>
</dbReference>
<dbReference type="PANTHER" id="PTHR40446">
    <property type="entry name" value="N-ACETYLGLUCOSAMINE-1-PHOSPHODIESTER ALPHA-N-ACETYLGLUCOSAMINIDASE"/>
    <property type="match status" value="1"/>
</dbReference>
<reference evidence="3" key="2">
    <citation type="journal article" date="2022" name="Microbiol. Resour. Announc.">
        <title>Metagenome Sequencing to Explore Phylogenomics of Terrestrial Cyanobacteria.</title>
        <authorList>
            <person name="Ward R.D."/>
            <person name="Stajich J.E."/>
            <person name="Johansen J.R."/>
            <person name="Huntemann M."/>
            <person name="Clum A."/>
            <person name="Foster B."/>
            <person name="Foster B."/>
            <person name="Roux S."/>
            <person name="Palaniappan K."/>
            <person name="Varghese N."/>
            <person name="Mukherjee S."/>
            <person name="Reddy T.B.K."/>
            <person name="Daum C."/>
            <person name="Copeland A."/>
            <person name="Chen I.A."/>
            <person name="Ivanova N.N."/>
            <person name="Kyrpides N.C."/>
            <person name="Shapiro N."/>
            <person name="Eloe-Fadrosh E.A."/>
            <person name="Pietrasiak N."/>
        </authorList>
    </citation>
    <scope>NUCLEOTIDE SEQUENCE</scope>
    <source>
        <strain evidence="3">CPER-KK1</strain>
    </source>
</reference>
<feature type="domain" description="SLH" evidence="2">
    <location>
        <begin position="132"/>
        <end position="196"/>
    </location>
</feature>
<proteinExistence type="predicted"/>
<feature type="region of interest" description="Disordered" evidence="1">
    <location>
        <begin position="363"/>
        <end position="413"/>
    </location>
</feature>
<evidence type="ECO:0000259" key="2">
    <source>
        <dbReference type="PROSITE" id="PS51272"/>
    </source>
</evidence>
<dbReference type="EMBL" id="JAHHIF010000042">
    <property type="protein sequence ID" value="MBW4547472.1"/>
    <property type="molecule type" value="Genomic_DNA"/>
</dbReference>
<protein>
    <submittedName>
        <fullName evidence="3">S-layer homology domain-containing protein</fullName>
    </submittedName>
</protein>
<dbReference type="Proteomes" id="UP000753908">
    <property type="component" value="Unassembled WGS sequence"/>
</dbReference>
<gene>
    <name evidence="3" type="ORF">KME25_23980</name>
</gene>
<evidence type="ECO:0000313" key="4">
    <source>
        <dbReference type="Proteomes" id="UP000753908"/>
    </source>
</evidence>
<dbReference type="Pfam" id="PF09992">
    <property type="entry name" value="NAGPA"/>
    <property type="match status" value="1"/>
</dbReference>
<dbReference type="InterPro" id="IPR018711">
    <property type="entry name" value="NAGPA"/>
</dbReference>
<name>A0A951PQN4_9CYAN</name>
<evidence type="ECO:0000313" key="3">
    <source>
        <dbReference type="EMBL" id="MBW4547472.1"/>
    </source>
</evidence>
<dbReference type="Pfam" id="PF00395">
    <property type="entry name" value="SLH"/>
    <property type="match status" value="3"/>
</dbReference>
<accession>A0A951PQN4</accession>
<dbReference type="PANTHER" id="PTHR40446:SF2">
    <property type="entry name" value="N-ACETYLGLUCOSAMINE-1-PHOSPHODIESTER ALPHA-N-ACETYLGLUCOSAMINIDASE"/>
    <property type="match status" value="1"/>
</dbReference>
<evidence type="ECO:0000256" key="1">
    <source>
        <dbReference type="SAM" id="MobiDB-lite"/>
    </source>
</evidence>
<sequence>MVSSLPIFPDTQDHWASSFIQGLRSRNLVNGFSDGTFRPNQAMTRAEYATLVQRAFQRPKLRQYAPFVDVPSSFWAASAIQKAFEMGFMSGFPDKRFLPQEKITRAQVLVSLVAGLGLASTVNTASQISPLTEIYLDASQIPGYAKDAIATATRAKVVVNSPNLRTLNPNQPATRGEVAAFIYQALVSIGQASAIASQYIVEVFPAGTIRQGMTVSVNGRSMSASWSQWSNGAFPRTGISDTGLRQTLGVELLNTTDSTKQPGQWFSSSANPLNLATRRDGTNRYLDITDWVSTSDWQIQINGNTLNLVTKIGNVENITFTEQSPGSRLVVDLNRATPWQLSQQNQQWVVTIDALVDQAIVERFKPRPVEPPANPGDTTEDRNEGETGGSNEKPLPPTVEKGNNQTIIRGNLPDGLSVRTSTLSNPNRLVVELRSDALVERDILWAKGLRWRQQYLSLGSTRFPIVWLTIDGRSIGLTIKPIWTNPTTMTGIAPLITIAQKSQVAAAINGGFFNRNNQLPLGAIRRENRWLSGPILNRGAIAWNDAGLFKIARLTLMETLITSSGQRLPLVLLNTGYVQRGIARYTPDWGTTYTPLTDNEILVIVQNNQVTSQSPGGAVGQTPITIPRDGYLLTLRVTPETASALTVGTKVQLESTTVPADFSQFPHILGGGPMLVQNQQVVLDAKVEGFSEAFNKQAAIRSAVGISASGELMIATIHNRIGGSGPTLAETSQLMQQLGAVEALNLDGGSSTSLALGGQLLNRAPSTAASVHNGLGIFLD</sequence>
<organism evidence="3 4">
    <name type="scientific">Symplocastrum torsivum CPER-KK1</name>
    <dbReference type="NCBI Taxonomy" id="450513"/>
    <lineage>
        <taxon>Bacteria</taxon>
        <taxon>Bacillati</taxon>
        <taxon>Cyanobacteriota</taxon>
        <taxon>Cyanophyceae</taxon>
        <taxon>Oscillatoriophycideae</taxon>
        <taxon>Oscillatoriales</taxon>
        <taxon>Microcoleaceae</taxon>
        <taxon>Symplocastrum</taxon>
    </lineage>
</organism>